<keyword evidence="4" id="KW-1133">Transmembrane helix</keyword>
<dbReference type="InterPro" id="IPR032675">
    <property type="entry name" value="LRR_dom_sf"/>
</dbReference>
<sequence length="230" mass="26198">MPTPSIFGCAKQHVVRHIPFFLVQLPELMIVIVCRNKFSGEIKHLKHKIGFPSLDVLDIASTQFLGKLSTDFFIVTQLRSLKISENKLEGNLPASLDKCKRLEVLNFGNNLIHDKFSFRLEKLPSLKVLILRGNIFLCNITRFDSESGFPKLRILNIASNFSGGLSIEFLQSLKAMEIVTNREKAKLNYIGEHYYLDSETILNKGDERVYWNVLTILTSFDLSSISFEGK</sequence>
<keyword evidence="6" id="KW-0675">Receptor</keyword>
<keyword evidence="5" id="KW-0472">Membrane</keyword>
<protein>
    <submittedName>
        <fullName evidence="8">Uncharacterized protein</fullName>
    </submittedName>
</protein>
<evidence type="ECO:0000256" key="4">
    <source>
        <dbReference type="ARBA" id="ARBA00022989"/>
    </source>
</evidence>
<dbReference type="InterPro" id="IPR046956">
    <property type="entry name" value="RLP23-like"/>
</dbReference>
<comment type="caution">
    <text evidence="8">The sequence shown here is derived from an EMBL/GenBank/DDBJ whole genome shotgun (WGS) entry which is preliminary data.</text>
</comment>
<dbReference type="Pfam" id="PF00560">
    <property type="entry name" value="LRR_1"/>
    <property type="match status" value="1"/>
</dbReference>
<keyword evidence="2" id="KW-0812">Transmembrane</keyword>
<organism evidence="8 9">
    <name type="scientific">Hibiscus sabdariffa</name>
    <name type="common">roselle</name>
    <dbReference type="NCBI Taxonomy" id="183260"/>
    <lineage>
        <taxon>Eukaryota</taxon>
        <taxon>Viridiplantae</taxon>
        <taxon>Streptophyta</taxon>
        <taxon>Embryophyta</taxon>
        <taxon>Tracheophyta</taxon>
        <taxon>Spermatophyta</taxon>
        <taxon>Magnoliopsida</taxon>
        <taxon>eudicotyledons</taxon>
        <taxon>Gunneridae</taxon>
        <taxon>Pentapetalae</taxon>
        <taxon>rosids</taxon>
        <taxon>malvids</taxon>
        <taxon>Malvales</taxon>
        <taxon>Malvaceae</taxon>
        <taxon>Malvoideae</taxon>
        <taxon>Hibiscus</taxon>
    </lineage>
</organism>
<keyword evidence="9" id="KW-1185">Reference proteome</keyword>
<dbReference type="Gene3D" id="3.80.10.10">
    <property type="entry name" value="Ribonuclease Inhibitor"/>
    <property type="match status" value="1"/>
</dbReference>
<reference evidence="8 9" key="1">
    <citation type="journal article" date="2024" name="G3 (Bethesda)">
        <title>Genome assembly of Hibiscus sabdariffa L. provides insights into metabolisms of medicinal natural products.</title>
        <authorList>
            <person name="Kim T."/>
        </authorList>
    </citation>
    <scope>NUCLEOTIDE SEQUENCE [LARGE SCALE GENOMIC DNA]</scope>
    <source>
        <strain evidence="8">TK-2024</strain>
        <tissue evidence="8">Old leaves</tissue>
    </source>
</reference>
<evidence type="ECO:0000313" key="8">
    <source>
        <dbReference type="EMBL" id="KAK8548410.1"/>
    </source>
</evidence>
<keyword evidence="7" id="KW-0325">Glycoprotein</keyword>
<evidence type="ECO:0000256" key="1">
    <source>
        <dbReference type="ARBA" id="ARBA00004479"/>
    </source>
</evidence>
<dbReference type="SUPFAM" id="SSF52058">
    <property type="entry name" value="L domain-like"/>
    <property type="match status" value="1"/>
</dbReference>
<gene>
    <name evidence="8" type="ORF">V6N12_061324</name>
</gene>
<dbReference type="PANTHER" id="PTHR48061">
    <property type="entry name" value="LEUCINE-RICH REPEAT RECEPTOR PROTEIN KINASE EMS1-LIKE-RELATED"/>
    <property type="match status" value="1"/>
</dbReference>
<evidence type="ECO:0000256" key="5">
    <source>
        <dbReference type="ARBA" id="ARBA00023136"/>
    </source>
</evidence>
<comment type="subcellular location">
    <subcellularLocation>
        <location evidence="1">Membrane</location>
        <topology evidence="1">Single-pass type I membrane protein</topology>
    </subcellularLocation>
</comment>
<dbReference type="Proteomes" id="UP001472677">
    <property type="component" value="Unassembled WGS sequence"/>
</dbReference>
<dbReference type="EMBL" id="JBBPBM010000021">
    <property type="protein sequence ID" value="KAK8548410.1"/>
    <property type="molecule type" value="Genomic_DNA"/>
</dbReference>
<name>A0ABR2DWT5_9ROSI</name>
<evidence type="ECO:0000256" key="7">
    <source>
        <dbReference type="ARBA" id="ARBA00023180"/>
    </source>
</evidence>
<proteinExistence type="predicted"/>
<accession>A0ABR2DWT5</accession>
<keyword evidence="3" id="KW-0732">Signal</keyword>
<evidence type="ECO:0000256" key="3">
    <source>
        <dbReference type="ARBA" id="ARBA00022729"/>
    </source>
</evidence>
<evidence type="ECO:0000256" key="2">
    <source>
        <dbReference type="ARBA" id="ARBA00022692"/>
    </source>
</evidence>
<evidence type="ECO:0000256" key="6">
    <source>
        <dbReference type="ARBA" id="ARBA00023170"/>
    </source>
</evidence>
<evidence type="ECO:0000313" key="9">
    <source>
        <dbReference type="Proteomes" id="UP001472677"/>
    </source>
</evidence>
<dbReference type="PANTHER" id="PTHR48061:SF12">
    <property type="entry name" value="DISEASE RESISTANCE LIKE PROTEIN"/>
    <property type="match status" value="1"/>
</dbReference>
<dbReference type="InterPro" id="IPR001611">
    <property type="entry name" value="Leu-rich_rpt"/>
</dbReference>